<protein>
    <recommendedName>
        <fullName evidence="7">Vacuolar protein sorting-associated protein 74</fullName>
    </recommendedName>
</protein>
<evidence type="ECO:0000256" key="1">
    <source>
        <dbReference type="ARBA" id="ARBA00004344"/>
    </source>
</evidence>
<proteinExistence type="inferred from homology"/>
<dbReference type="GO" id="GO:0006890">
    <property type="term" value="P:retrograde vesicle-mediated transport, Golgi to endoplasmic reticulum"/>
    <property type="evidence" value="ECO:0007669"/>
    <property type="project" value="TreeGrafter"/>
</dbReference>
<keyword evidence="4" id="KW-0446">Lipid-binding</keyword>
<dbReference type="GO" id="GO:0005802">
    <property type="term" value="C:trans-Golgi network"/>
    <property type="evidence" value="ECO:0007669"/>
    <property type="project" value="TreeGrafter"/>
</dbReference>
<evidence type="ECO:0000256" key="8">
    <source>
        <dbReference type="SAM" id="MobiDB-lite"/>
    </source>
</evidence>
<dbReference type="Pfam" id="PF05719">
    <property type="entry name" value="GPP34"/>
    <property type="match status" value="1"/>
</dbReference>
<dbReference type="PANTHER" id="PTHR12704">
    <property type="entry name" value="TRANS-GOLGI PROTEIN GMX33"/>
    <property type="match status" value="1"/>
</dbReference>
<evidence type="ECO:0000256" key="4">
    <source>
        <dbReference type="ARBA" id="ARBA00023121"/>
    </source>
</evidence>
<feature type="region of interest" description="Disordered" evidence="8">
    <location>
        <begin position="1"/>
        <end position="74"/>
    </location>
</feature>
<dbReference type="Proteomes" id="UP001172102">
    <property type="component" value="Unassembled WGS sequence"/>
</dbReference>
<dbReference type="FunFam" id="1.10.3630.10:FF:000002">
    <property type="entry name" value="Vacuolar sorting-associated 74 protein"/>
    <property type="match status" value="1"/>
</dbReference>
<dbReference type="GO" id="GO:0070273">
    <property type="term" value="F:phosphatidylinositol-4-phosphate binding"/>
    <property type="evidence" value="ECO:0007669"/>
    <property type="project" value="InterPro"/>
</dbReference>
<comment type="function">
    <text evidence="6">Phosphatidylinositol-4-phosphate-binding protein that links Golgi membranes to the cytoskeleton and may participate in the tensile force required for vesicle budding from the Golgi. Thereby, may play a role in Golgi membrane trafficking and could indirectly give its flattened shape to the Golgi apparatus. May also bind to the coatomer to regulate Golgi membrane trafficking. May play a role in anterograde transport from the Golgi to the plasma membrane and regulate secretion. Mediates the cis and medial Golgi localization of mannosyltransferases through direct binding of their cytosolic domains. Involved in vacuolar protein sorting.</text>
</comment>
<dbReference type="GO" id="GO:0032580">
    <property type="term" value="C:Golgi cisterna membrane"/>
    <property type="evidence" value="ECO:0007669"/>
    <property type="project" value="UniProtKB-SubCell"/>
</dbReference>
<evidence type="ECO:0000256" key="3">
    <source>
        <dbReference type="ARBA" id="ARBA00023034"/>
    </source>
</evidence>
<comment type="similarity">
    <text evidence="2">Belongs to the GOLPH3/VPS74 family.</text>
</comment>
<organism evidence="9 10">
    <name type="scientific">Lasiosphaeris hirsuta</name>
    <dbReference type="NCBI Taxonomy" id="260670"/>
    <lineage>
        <taxon>Eukaryota</taxon>
        <taxon>Fungi</taxon>
        <taxon>Dikarya</taxon>
        <taxon>Ascomycota</taxon>
        <taxon>Pezizomycotina</taxon>
        <taxon>Sordariomycetes</taxon>
        <taxon>Sordariomycetidae</taxon>
        <taxon>Sordariales</taxon>
        <taxon>Lasiosphaeriaceae</taxon>
        <taxon>Lasiosphaeris</taxon>
    </lineage>
</organism>
<feature type="compositionally biased region" description="Low complexity" evidence="8">
    <location>
        <begin position="25"/>
        <end position="43"/>
    </location>
</feature>
<feature type="compositionally biased region" description="Basic and acidic residues" evidence="8">
    <location>
        <begin position="54"/>
        <end position="74"/>
    </location>
</feature>
<dbReference type="InterPro" id="IPR038261">
    <property type="entry name" value="GPP34-like_sf"/>
</dbReference>
<evidence type="ECO:0000256" key="7">
    <source>
        <dbReference type="ARBA" id="ARBA00073084"/>
    </source>
</evidence>
<dbReference type="GO" id="GO:0007030">
    <property type="term" value="P:Golgi organization"/>
    <property type="evidence" value="ECO:0007669"/>
    <property type="project" value="TreeGrafter"/>
</dbReference>
<sequence>MASTTTSGLTRRRGAGGGGEGANGEGDSSNGPNRSSSSNNVRDSQPETSYESTENGHKIAFDPRDISESAERSKQPKLTLMEEVLLLGLKDKQGYLSFWNDNISYALRGCIVLELAFRGRISMQKDPSRRRFPLPDRLIEVIDDTLTGEVLLDEALKMMKSSEKMSVSSWIDLMSGETWNLMKIGYQLKQVRERLAKGLVDKGILRTEKRNFLLFDMATHPVVDSGAKEEIRRRVRNVLTQRTVVLNATQFLPENLEFRYIRTIAMVCAAYAANVLENALSTLGHEARERAFAQTDELLAEYSQFPFGKKATGNGIGANLPQVITDEVNKSKEKELQLEVVAACLSVFTRLDSLL</sequence>
<dbReference type="Gene3D" id="1.10.3630.10">
    <property type="entry name" value="yeast vps74-n-term truncation variant domain like"/>
    <property type="match status" value="1"/>
</dbReference>
<dbReference type="InterPro" id="IPR008628">
    <property type="entry name" value="GPP34-like"/>
</dbReference>
<gene>
    <name evidence="9" type="ORF">B0H67DRAFT_482903</name>
</gene>
<keyword evidence="3" id="KW-0333">Golgi apparatus</keyword>
<dbReference type="GO" id="GO:0034067">
    <property type="term" value="P:protein localization to Golgi apparatus"/>
    <property type="evidence" value="ECO:0007669"/>
    <property type="project" value="UniProtKB-ARBA"/>
</dbReference>
<dbReference type="EMBL" id="JAUKUA010000002">
    <property type="protein sequence ID" value="KAK0725321.1"/>
    <property type="molecule type" value="Genomic_DNA"/>
</dbReference>
<feature type="compositionally biased region" description="Gly residues" evidence="8">
    <location>
        <begin position="15"/>
        <end position="24"/>
    </location>
</feature>
<dbReference type="PANTHER" id="PTHR12704:SF2">
    <property type="entry name" value="GOLGI PHOSPHOPROTEIN 3 HOMOLOG SAURON"/>
    <property type="match status" value="1"/>
</dbReference>
<evidence type="ECO:0000313" key="10">
    <source>
        <dbReference type="Proteomes" id="UP001172102"/>
    </source>
</evidence>
<dbReference type="GO" id="GO:0000139">
    <property type="term" value="C:Golgi membrane"/>
    <property type="evidence" value="ECO:0007669"/>
    <property type="project" value="GOC"/>
</dbReference>
<evidence type="ECO:0000256" key="6">
    <source>
        <dbReference type="ARBA" id="ARBA00058727"/>
    </source>
</evidence>
<accession>A0AA40B0C0</accession>
<evidence type="ECO:0000256" key="2">
    <source>
        <dbReference type="ARBA" id="ARBA00007284"/>
    </source>
</evidence>
<comment type="subcellular location">
    <subcellularLocation>
        <location evidence="1">Golgi apparatus</location>
        <location evidence="1">Golgi stack membrane</location>
        <topology evidence="1">Peripheral membrane protein</topology>
        <orientation evidence="1">Cytoplasmic side</orientation>
    </subcellularLocation>
</comment>
<evidence type="ECO:0000256" key="5">
    <source>
        <dbReference type="ARBA" id="ARBA00023136"/>
    </source>
</evidence>
<comment type="caution">
    <text evidence="9">The sequence shown here is derived from an EMBL/GenBank/DDBJ whole genome shotgun (WGS) entry which is preliminary data.</text>
</comment>
<dbReference type="GO" id="GO:0005829">
    <property type="term" value="C:cytosol"/>
    <property type="evidence" value="ECO:0007669"/>
    <property type="project" value="TreeGrafter"/>
</dbReference>
<name>A0AA40B0C0_9PEZI</name>
<dbReference type="GO" id="GO:0043001">
    <property type="term" value="P:Golgi to plasma membrane protein transport"/>
    <property type="evidence" value="ECO:0007669"/>
    <property type="project" value="TreeGrafter"/>
</dbReference>
<dbReference type="GO" id="GO:0048194">
    <property type="term" value="P:Golgi vesicle budding"/>
    <property type="evidence" value="ECO:0007669"/>
    <property type="project" value="TreeGrafter"/>
</dbReference>
<reference evidence="9" key="1">
    <citation type="submission" date="2023-06" db="EMBL/GenBank/DDBJ databases">
        <title>Genome-scale phylogeny and comparative genomics of the fungal order Sordariales.</title>
        <authorList>
            <consortium name="Lawrence Berkeley National Laboratory"/>
            <person name="Hensen N."/>
            <person name="Bonometti L."/>
            <person name="Westerberg I."/>
            <person name="Brannstrom I.O."/>
            <person name="Guillou S."/>
            <person name="Cros-Aarteil S."/>
            <person name="Calhoun S."/>
            <person name="Haridas S."/>
            <person name="Kuo A."/>
            <person name="Mondo S."/>
            <person name="Pangilinan J."/>
            <person name="Riley R."/>
            <person name="Labutti K."/>
            <person name="Andreopoulos B."/>
            <person name="Lipzen A."/>
            <person name="Chen C."/>
            <person name="Yanf M."/>
            <person name="Daum C."/>
            <person name="Ng V."/>
            <person name="Clum A."/>
            <person name="Steindorff A."/>
            <person name="Ohm R."/>
            <person name="Martin F."/>
            <person name="Silar P."/>
            <person name="Natvig D."/>
            <person name="Lalanne C."/>
            <person name="Gautier V."/>
            <person name="Ament-Velasquez S.L."/>
            <person name="Kruys A."/>
            <person name="Hutchinson M.I."/>
            <person name="Powell A.J."/>
            <person name="Barry K."/>
            <person name="Miller A.N."/>
            <person name="Grigoriev I.V."/>
            <person name="Debuchy R."/>
            <person name="Gladieux P."/>
            <person name="Thoren M.H."/>
            <person name="Johannesson H."/>
        </authorList>
    </citation>
    <scope>NUCLEOTIDE SEQUENCE</scope>
    <source>
        <strain evidence="9">SMH4607-1</strain>
    </source>
</reference>
<keyword evidence="10" id="KW-1185">Reference proteome</keyword>
<keyword evidence="5" id="KW-0472">Membrane</keyword>
<evidence type="ECO:0000313" key="9">
    <source>
        <dbReference type="EMBL" id="KAK0725321.1"/>
    </source>
</evidence>
<dbReference type="AlphaFoldDB" id="A0AA40B0C0"/>